<dbReference type="Pfam" id="PF08245">
    <property type="entry name" value="Mur_ligase_M"/>
    <property type="match status" value="1"/>
</dbReference>
<keyword evidence="7 9" id="KW-0573">Peptidoglycan synthesis</keyword>
<evidence type="ECO:0000256" key="5">
    <source>
        <dbReference type="ARBA" id="ARBA00022840"/>
    </source>
</evidence>
<dbReference type="AlphaFoldDB" id="A0A2M6W5F2"/>
<keyword evidence="6 9" id="KW-0133">Cell shape</keyword>
<dbReference type="GO" id="GO:0005524">
    <property type="term" value="F:ATP binding"/>
    <property type="evidence" value="ECO:0007669"/>
    <property type="project" value="UniProtKB-KW"/>
</dbReference>
<dbReference type="InterPro" id="IPR036615">
    <property type="entry name" value="Mur_ligase_C_dom_sf"/>
</dbReference>
<dbReference type="PROSITE" id="PS01011">
    <property type="entry name" value="FOLYLPOLYGLU_SYNT_1"/>
    <property type="match status" value="1"/>
</dbReference>
<dbReference type="EMBL" id="PFBV01000006">
    <property type="protein sequence ID" value="PIT88018.1"/>
    <property type="molecule type" value="Genomic_DNA"/>
</dbReference>
<comment type="pathway">
    <text evidence="9">Cell wall biogenesis; peptidoglycan biosynthesis.</text>
</comment>
<evidence type="ECO:0000256" key="6">
    <source>
        <dbReference type="ARBA" id="ARBA00022960"/>
    </source>
</evidence>
<dbReference type="InterPro" id="IPR004101">
    <property type="entry name" value="Mur_ligase_C"/>
</dbReference>
<evidence type="ECO:0000256" key="9">
    <source>
        <dbReference type="RuleBase" id="RU004135"/>
    </source>
</evidence>
<evidence type="ECO:0000256" key="4">
    <source>
        <dbReference type="ARBA" id="ARBA00022741"/>
    </source>
</evidence>
<dbReference type="SUPFAM" id="SSF53623">
    <property type="entry name" value="MurD-like peptide ligases, catalytic domain"/>
    <property type="match status" value="1"/>
</dbReference>
<dbReference type="Gene3D" id="3.40.1190.10">
    <property type="entry name" value="Mur-like, catalytic domain"/>
    <property type="match status" value="1"/>
</dbReference>
<comment type="similarity">
    <text evidence="1">Belongs to the MurCDEF family. MurE subfamily.</text>
</comment>
<dbReference type="InterPro" id="IPR013221">
    <property type="entry name" value="Mur_ligase_cen"/>
</dbReference>
<dbReference type="GO" id="GO:0004326">
    <property type="term" value="F:tetrahydrofolylpolyglutamate synthase activity"/>
    <property type="evidence" value="ECO:0007669"/>
    <property type="project" value="InterPro"/>
</dbReference>
<evidence type="ECO:0000256" key="1">
    <source>
        <dbReference type="ARBA" id="ARBA00005898"/>
    </source>
</evidence>
<evidence type="ECO:0000259" key="10">
    <source>
        <dbReference type="Pfam" id="PF02875"/>
    </source>
</evidence>
<evidence type="ECO:0008006" key="14">
    <source>
        <dbReference type="Google" id="ProtNLM"/>
    </source>
</evidence>
<proteinExistence type="inferred from homology"/>
<protein>
    <recommendedName>
        <fullName evidence="14">UDP-N-acetylmuramoyl-L-alanyl-D-glutamate--2, 6-diaminopimelate ligase</fullName>
    </recommendedName>
</protein>
<organism evidence="12 13">
    <name type="scientific">Candidatus Magasanikbacteria bacterium CG10_big_fil_rev_8_21_14_0_10_36_32</name>
    <dbReference type="NCBI Taxonomy" id="1974646"/>
    <lineage>
        <taxon>Bacteria</taxon>
        <taxon>Candidatus Magasanikiibacteriota</taxon>
    </lineage>
</organism>
<evidence type="ECO:0000313" key="13">
    <source>
        <dbReference type="Proteomes" id="UP000231426"/>
    </source>
</evidence>
<evidence type="ECO:0000256" key="8">
    <source>
        <dbReference type="ARBA" id="ARBA00023316"/>
    </source>
</evidence>
<evidence type="ECO:0000256" key="7">
    <source>
        <dbReference type="ARBA" id="ARBA00022984"/>
    </source>
</evidence>
<dbReference type="PANTHER" id="PTHR23135">
    <property type="entry name" value="MUR LIGASE FAMILY MEMBER"/>
    <property type="match status" value="1"/>
</dbReference>
<dbReference type="SUPFAM" id="SSF53244">
    <property type="entry name" value="MurD-like peptide ligases, peptide-binding domain"/>
    <property type="match status" value="1"/>
</dbReference>
<dbReference type="UniPathway" id="UPA00219"/>
<evidence type="ECO:0000256" key="3">
    <source>
        <dbReference type="ARBA" id="ARBA00022598"/>
    </source>
</evidence>
<dbReference type="Pfam" id="PF02875">
    <property type="entry name" value="Mur_ligase_C"/>
    <property type="match status" value="1"/>
</dbReference>
<comment type="caution">
    <text evidence="12">The sequence shown here is derived from an EMBL/GenBank/DDBJ whole genome shotgun (WGS) entry which is preliminary data.</text>
</comment>
<dbReference type="InterPro" id="IPR036565">
    <property type="entry name" value="Mur-like_cat_sf"/>
</dbReference>
<keyword evidence="9" id="KW-0131">Cell cycle</keyword>
<evidence type="ECO:0000313" key="12">
    <source>
        <dbReference type="EMBL" id="PIT88018.1"/>
    </source>
</evidence>
<evidence type="ECO:0000256" key="2">
    <source>
        <dbReference type="ARBA" id="ARBA00022490"/>
    </source>
</evidence>
<dbReference type="GO" id="GO:0005737">
    <property type="term" value="C:cytoplasm"/>
    <property type="evidence" value="ECO:0007669"/>
    <property type="project" value="UniProtKB-SubCell"/>
</dbReference>
<keyword evidence="9" id="KW-0132">Cell division</keyword>
<dbReference type="PANTHER" id="PTHR23135:SF4">
    <property type="entry name" value="UDP-N-ACETYLMURAMOYL-L-ALANYL-D-GLUTAMATE--2,6-DIAMINOPIMELATE LIGASE MURE HOMOLOG, CHLOROPLASTIC"/>
    <property type="match status" value="1"/>
</dbReference>
<dbReference type="InterPro" id="IPR005761">
    <property type="entry name" value="UDP-N-AcMur-Glu-dNH2Pim_ligase"/>
</dbReference>
<evidence type="ECO:0000259" key="11">
    <source>
        <dbReference type="Pfam" id="PF08245"/>
    </source>
</evidence>
<accession>A0A2M6W5F2</accession>
<keyword evidence="2" id="KW-0963">Cytoplasm</keyword>
<dbReference type="GO" id="GO:0051301">
    <property type="term" value="P:cell division"/>
    <property type="evidence" value="ECO:0007669"/>
    <property type="project" value="UniProtKB-KW"/>
</dbReference>
<dbReference type="Gene3D" id="3.90.190.20">
    <property type="entry name" value="Mur ligase, C-terminal domain"/>
    <property type="match status" value="1"/>
</dbReference>
<keyword evidence="8 9" id="KW-0961">Cell wall biogenesis/degradation</keyword>
<feature type="domain" description="Mur ligase C-terminal" evidence="10">
    <location>
        <begin position="274"/>
        <end position="408"/>
    </location>
</feature>
<keyword evidence="4" id="KW-0547">Nucleotide-binding</keyword>
<dbReference type="InterPro" id="IPR018109">
    <property type="entry name" value="Folylpolyglutamate_synth_CS"/>
</dbReference>
<name>A0A2M6W5F2_9BACT</name>
<sequence>MIMLGLIKKIKKLGHLLLAWFFYWFYGRPARRLIVVGVTGTKGKSTTCRLIASVLESAGHKVGLLSTVEFQIGEQRWLNERKMTMLGRGEIQKMLKQMVKAGCQYAVVETSSEGILQYRHYGLLYDIAVFTNLSPEHVEAHGGFVNLKNDKSKIFAGLKKYPNKIINGKYINKIIIANIDDPSSDFYLNFSADEKWVYTMKNTKTDIQNNVEGKIVKSDEFGTEFLANGENNKINLVGHFNVYNALAAVAVGQSQKVNNEAIAAGLENIQTVEGRMEFIDQGQKFKVVVDYAHEPVSLSALFKTLRQIILSGKKIVAIIGSDGGGRDKQKRFKMGELSGREADIVVVTDVNCFDEDPWDIAQMIADGVRQAGKKDNEDLFVEIDRRKAITKAFNLAGNGDVVAITAKGTEPCIVISGGQKISWDDRKVAREELDKLLTA</sequence>
<keyword evidence="5" id="KW-0067">ATP-binding</keyword>
<dbReference type="GO" id="GO:0009252">
    <property type="term" value="P:peptidoglycan biosynthetic process"/>
    <property type="evidence" value="ECO:0007669"/>
    <property type="project" value="UniProtKB-UniPathway"/>
</dbReference>
<dbReference type="GO" id="GO:0071555">
    <property type="term" value="P:cell wall organization"/>
    <property type="evidence" value="ECO:0007669"/>
    <property type="project" value="UniProtKB-KW"/>
</dbReference>
<keyword evidence="3" id="KW-0436">Ligase</keyword>
<dbReference type="NCBIfam" id="TIGR01085">
    <property type="entry name" value="murE"/>
    <property type="match status" value="1"/>
</dbReference>
<feature type="domain" description="Mur ligase central" evidence="11">
    <location>
        <begin position="38"/>
        <end position="251"/>
    </location>
</feature>
<dbReference type="GO" id="GO:0008360">
    <property type="term" value="P:regulation of cell shape"/>
    <property type="evidence" value="ECO:0007669"/>
    <property type="project" value="UniProtKB-KW"/>
</dbReference>
<gene>
    <name evidence="12" type="ORF">COU29_04405</name>
</gene>
<dbReference type="Proteomes" id="UP000231426">
    <property type="component" value="Unassembled WGS sequence"/>
</dbReference>
<comment type="subcellular location">
    <subcellularLocation>
        <location evidence="9">Cytoplasm</location>
    </subcellularLocation>
</comment>
<reference evidence="13" key="1">
    <citation type="submission" date="2017-09" db="EMBL/GenBank/DDBJ databases">
        <title>Depth-based differentiation of microbial function through sediment-hosted aquifers and enrichment of novel symbionts in the deep terrestrial subsurface.</title>
        <authorList>
            <person name="Probst A.J."/>
            <person name="Ladd B."/>
            <person name="Jarett J.K."/>
            <person name="Geller-Mcgrath D.E."/>
            <person name="Sieber C.M.K."/>
            <person name="Emerson J.B."/>
            <person name="Anantharaman K."/>
            <person name="Thomas B.C."/>
            <person name="Malmstrom R."/>
            <person name="Stieglmeier M."/>
            <person name="Klingl A."/>
            <person name="Woyke T."/>
            <person name="Ryan C.M."/>
            <person name="Banfield J.F."/>
        </authorList>
    </citation>
    <scope>NUCLEOTIDE SEQUENCE [LARGE SCALE GENOMIC DNA]</scope>
</reference>